<evidence type="ECO:0000313" key="3">
    <source>
        <dbReference type="Proteomes" id="UP000685013"/>
    </source>
</evidence>
<dbReference type="EMBL" id="JAGKQH010000020">
    <property type="protein sequence ID" value="KAG6571254.1"/>
    <property type="molecule type" value="Genomic_DNA"/>
</dbReference>
<dbReference type="PANTHER" id="PTHR35463:SF11">
    <property type="entry name" value="TRANSMEMBRANE PROTEIN"/>
    <property type="match status" value="1"/>
</dbReference>
<proteinExistence type="predicted"/>
<name>A0AAV6LVG1_9ROSI</name>
<reference evidence="2 3" key="1">
    <citation type="journal article" date="2021" name="Hortic Res">
        <title>The domestication of Cucurbita argyrosperma as revealed by the genome of its wild relative.</title>
        <authorList>
            <person name="Barrera-Redondo J."/>
            <person name="Sanchez-de la Vega G."/>
            <person name="Aguirre-Liguori J.A."/>
            <person name="Castellanos-Morales G."/>
            <person name="Gutierrez-Guerrero Y.T."/>
            <person name="Aguirre-Dugua X."/>
            <person name="Aguirre-Planter E."/>
            <person name="Tenaillon M.I."/>
            <person name="Lira-Saade R."/>
            <person name="Eguiarte L.E."/>
        </authorList>
    </citation>
    <scope>NUCLEOTIDE SEQUENCE [LARGE SCALE GENOMIC DNA]</scope>
    <source>
        <strain evidence="2">JBR-2021</strain>
    </source>
</reference>
<protein>
    <submittedName>
        <fullName evidence="2">Uncharacterized protein</fullName>
    </submittedName>
</protein>
<keyword evidence="1" id="KW-0732">Signal</keyword>
<gene>
    <name evidence="2" type="ORF">SDJN03_30169</name>
</gene>
<dbReference type="Proteomes" id="UP000685013">
    <property type="component" value="Chromosome 20"/>
</dbReference>
<comment type="caution">
    <text evidence="2">The sequence shown here is derived from an EMBL/GenBank/DDBJ whole genome shotgun (WGS) entry which is preliminary data.</text>
</comment>
<evidence type="ECO:0000313" key="2">
    <source>
        <dbReference type="EMBL" id="KAG6571254.1"/>
    </source>
</evidence>
<dbReference type="PANTHER" id="PTHR35463">
    <property type="entry name" value="TRANSMEMBRANE PROTEIN"/>
    <property type="match status" value="1"/>
</dbReference>
<feature type="signal peptide" evidence="1">
    <location>
        <begin position="1"/>
        <end position="24"/>
    </location>
</feature>
<feature type="chain" id="PRO_5043551877" evidence="1">
    <location>
        <begin position="25"/>
        <end position="127"/>
    </location>
</feature>
<sequence>MMKKGGFVLVLVLWMVVVVGVGKADEEAQNNIEEIVGRVISASAASSPSPPNSYWEEVRKVVNRAVTCLFPPKIDFRPGNPVEDGQVNGNENMKESITKSFHTTKQMVEDSANAAAQTLQPQPDSEL</sequence>
<feature type="non-terminal residue" evidence="2">
    <location>
        <position position="1"/>
    </location>
</feature>
<evidence type="ECO:0000256" key="1">
    <source>
        <dbReference type="SAM" id="SignalP"/>
    </source>
</evidence>
<organism evidence="2 3">
    <name type="scientific">Cucurbita argyrosperma subsp. sororia</name>
    <dbReference type="NCBI Taxonomy" id="37648"/>
    <lineage>
        <taxon>Eukaryota</taxon>
        <taxon>Viridiplantae</taxon>
        <taxon>Streptophyta</taxon>
        <taxon>Embryophyta</taxon>
        <taxon>Tracheophyta</taxon>
        <taxon>Spermatophyta</taxon>
        <taxon>Magnoliopsida</taxon>
        <taxon>eudicotyledons</taxon>
        <taxon>Gunneridae</taxon>
        <taxon>Pentapetalae</taxon>
        <taxon>rosids</taxon>
        <taxon>fabids</taxon>
        <taxon>Cucurbitales</taxon>
        <taxon>Cucurbitaceae</taxon>
        <taxon>Cucurbiteae</taxon>
        <taxon>Cucurbita</taxon>
    </lineage>
</organism>
<dbReference type="AlphaFoldDB" id="A0AAV6LVG1"/>
<keyword evidence="3" id="KW-1185">Reference proteome</keyword>
<accession>A0AAV6LVG1</accession>